<evidence type="ECO:0000313" key="2">
    <source>
        <dbReference type="Proteomes" id="UP000185494"/>
    </source>
</evidence>
<accession>A0A1L7ALN8</accession>
<dbReference type="Gene3D" id="2.40.180.10">
    <property type="entry name" value="Catalase core domain"/>
    <property type="match status" value="1"/>
</dbReference>
<gene>
    <name evidence="1" type="ORF">RGI145_20355</name>
</gene>
<dbReference type="GO" id="GO:0020037">
    <property type="term" value="F:heme binding"/>
    <property type="evidence" value="ECO:0007669"/>
    <property type="project" value="InterPro"/>
</dbReference>
<dbReference type="SUPFAM" id="SSF56634">
    <property type="entry name" value="Heme-dependent catalase-like"/>
    <property type="match status" value="1"/>
</dbReference>
<dbReference type="AlphaFoldDB" id="A0A1L7ALN8"/>
<sequence length="362" mass="39890">MSLRPPVRYTPAVEEIQPDEQDTIRGLNDTFDTILETTAKDYGHAVRSVHAKAHGILEGRMVIADGLPPELAQGLFARPGEHKVYMRISTNAGDILPDAISLPRGMALKVLDVEGERLPGAEGKTQDFIMVNGPVFQTRTADQFLGNLKMLAKTTDRLEGTKKVMSSMLRGVNTALEAVGIESTKVQSLGGAPNVDPLGETYYSVTPFRYGDHIAKFSLVPVAPDLLALKGKEIDASGRPDAIRETIQGEMKGIDGVWEFRVQLCRDLEEQPVEDPTVAWDEEKAPFRTVATITVPRQDSWDTARVQAVNEEMHFMIWTGLAAHQPLGNINRARREAYKHSAGFRERFNRCPIHEPGGPAGT</sequence>
<dbReference type="CDD" id="cd08152">
    <property type="entry name" value="y4iL_like"/>
    <property type="match status" value="1"/>
</dbReference>
<dbReference type="Proteomes" id="UP000185494">
    <property type="component" value="Chromosome 2"/>
</dbReference>
<protein>
    <submittedName>
        <fullName evidence="1">Catalase</fullName>
    </submittedName>
</protein>
<proteinExistence type="predicted"/>
<dbReference type="STRING" id="257708.RGI145_20355"/>
<dbReference type="PANTHER" id="PTHR36195:SF4">
    <property type="entry name" value="DOMAIN PROTEIN, PUTATIVE (AFU_ORTHOLOGUE AFUA_5G01990)-RELATED"/>
    <property type="match status" value="1"/>
</dbReference>
<dbReference type="RefSeq" id="WP_075800390.1">
    <property type="nucleotide sequence ID" value="NZ_CP015584.1"/>
</dbReference>
<dbReference type="EMBL" id="CP015584">
    <property type="protein sequence ID" value="APT59681.1"/>
    <property type="molecule type" value="Genomic_DNA"/>
</dbReference>
<dbReference type="InterPro" id="IPR020835">
    <property type="entry name" value="Catalase_sf"/>
</dbReference>
<organism evidence="1 2">
    <name type="scientific">Roseomonas gilardii</name>
    <dbReference type="NCBI Taxonomy" id="257708"/>
    <lineage>
        <taxon>Bacteria</taxon>
        <taxon>Pseudomonadati</taxon>
        <taxon>Pseudomonadota</taxon>
        <taxon>Alphaproteobacteria</taxon>
        <taxon>Acetobacterales</taxon>
        <taxon>Roseomonadaceae</taxon>
        <taxon>Roseomonas</taxon>
    </lineage>
</organism>
<dbReference type="KEGG" id="rgi:RGI145_20355"/>
<dbReference type="PANTHER" id="PTHR36195">
    <property type="entry name" value="DOMAIN PROTEIN, PUTATIVE (AFU_ORTHOLOGUE AFUA_5G01990)-RELATED-RELATED"/>
    <property type="match status" value="1"/>
</dbReference>
<name>A0A1L7ALN8_9PROT</name>
<reference evidence="1 2" key="1">
    <citation type="submission" date="2016-05" db="EMBL/GenBank/DDBJ databases">
        <title>Complete Genome and Methylome Analysis of Psychrotrophic Bacterial Isolates from Antarctic Lake Untersee.</title>
        <authorList>
            <person name="Fomenkov A."/>
            <person name="Akimov V.N."/>
            <person name="Vasilyeva L.V."/>
            <person name="Andersen D."/>
            <person name="Vincze T."/>
            <person name="Roberts R.J."/>
        </authorList>
    </citation>
    <scope>NUCLEOTIDE SEQUENCE [LARGE SCALE GENOMIC DNA]</scope>
    <source>
        <strain evidence="1 2">U14-5</strain>
    </source>
</reference>
<evidence type="ECO:0000313" key="1">
    <source>
        <dbReference type="EMBL" id="APT59681.1"/>
    </source>
</evidence>